<accession>A0ABD1N9Q6</accession>
<name>A0ABD1N9Q6_9FABA</name>
<protein>
    <submittedName>
        <fullName evidence="1">Uncharacterized protein</fullName>
    </submittedName>
</protein>
<proteinExistence type="predicted"/>
<reference evidence="1 2" key="1">
    <citation type="submission" date="2024-08" db="EMBL/GenBank/DDBJ databases">
        <title>Insights into the chromosomal genome structure of Flemingia macrophylla.</title>
        <authorList>
            <person name="Ding Y."/>
            <person name="Zhao Y."/>
            <person name="Bi W."/>
            <person name="Wu M."/>
            <person name="Zhao G."/>
            <person name="Gong Y."/>
            <person name="Li W."/>
            <person name="Zhang P."/>
        </authorList>
    </citation>
    <scope>NUCLEOTIDE SEQUENCE [LARGE SCALE GENOMIC DNA]</scope>
    <source>
        <strain evidence="1">DYQJB</strain>
        <tissue evidence="1">Leaf</tissue>
    </source>
</reference>
<keyword evidence="2" id="KW-1185">Reference proteome</keyword>
<dbReference type="EMBL" id="JBGMDY010000002">
    <property type="protein sequence ID" value="KAL2344841.1"/>
    <property type="molecule type" value="Genomic_DNA"/>
</dbReference>
<dbReference type="Proteomes" id="UP001603857">
    <property type="component" value="Unassembled WGS sequence"/>
</dbReference>
<sequence length="55" mass="5608">MLWAMFPPALSPAKNTAPRSAWSFSRVEGGADAEGAAVDVDEEGELAAFVGGGGR</sequence>
<evidence type="ECO:0000313" key="2">
    <source>
        <dbReference type="Proteomes" id="UP001603857"/>
    </source>
</evidence>
<dbReference type="AlphaFoldDB" id="A0ABD1N9Q6"/>
<comment type="caution">
    <text evidence="1">The sequence shown here is derived from an EMBL/GenBank/DDBJ whole genome shotgun (WGS) entry which is preliminary data.</text>
</comment>
<organism evidence="1 2">
    <name type="scientific">Flemingia macrophylla</name>
    <dbReference type="NCBI Taxonomy" id="520843"/>
    <lineage>
        <taxon>Eukaryota</taxon>
        <taxon>Viridiplantae</taxon>
        <taxon>Streptophyta</taxon>
        <taxon>Embryophyta</taxon>
        <taxon>Tracheophyta</taxon>
        <taxon>Spermatophyta</taxon>
        <taxon>Magnoliopsida</taxon>
        <taxon>eudicotyledons</taxon>
        <taxon>Gunneridae</taxon>
        <taxon>Pentapetalae</taxon>
        <taxon>rosids</taxon>
        <taxon>fabids</taxon>
        <taxon>Fabales</taxon>
        <taxon>Fabaceae</taxon>
        <taxon>Papilionoideae</taxon>
        <taxon>50 kb inversion clade</taxon>
        <taxon>NPAAA clade</taxon>
        <taxon>indigoferoid/millettioid clade</taxon>
        <taxon>Phaseoleae</taxon>
        <taxon>Flemingia</taxon>
    </lineage>
</organism>
<evidence type="ECO:0000313" key="1">
    <source>
        <dbReference type="EMBL" id="KAL2344841.1"/>
    </source>
</evidence>
<gene>
    <name evidence="1" type="ORF">Fmac_006126</name>
</gene>